<dbReference type="RefSeq" id="WP_339576347.1">
    <property type="nucleotide sequence ID" value="NZ_JBBIAA010000046.1"/>
</dbReference>
<evidence type="ECO:0000256" key="2">
    <source>
        <dbReference type="SAM" id="Phobius"/>
    </source>
</evidence>
<protein>
    <submittedName>
        <fullName evidence="3">Uncharacterized protein</fullName>
    </submittedName>
</protein>
<evidence type="ECO:0000256" key="1">
    <source>
        <dbReference type="SAM" id="MobiDB-lite"/>
    </source>
</evidence>
<keyword evidence="2" id="KW-0472">Membrane</keyword>
<organism evidence="3 4">
    <name type="scientific">Pseudokineococcus basanitobsidens</name>
    <dbReference type="NCBI Taxonomy" id="1926649"/>
    <lineage>
        <taxon>Bacteria</taxon>
        <taxon>Bacillati</taxon>
        <taxon>Actinomycetota</taxon>
        <taxon>Actinomycetes</taxon>
        <taxon>Kineosporiales</taxon>
        <taxon>Kineosporiaceae</taxon>
        <taxon>Pseudokineococcus</taxon>
    </lineage>
</organism>
<keyword evidence="4" id="KW-1185">Reference proteome</keyword>
<evidence type="ECO:0000313" key="3">
    <source>
        <dbReference type="EMBL" id="MEJ5946974.1"/>
    </source>
</evidence>
<name>A0ABU8RPI6_9ACTN</name>
<dbReference type="EMBL" id="JBBIAA010000046">
    <property type="protein sequence ID" value="MEJ5946974.1"/>
    <property type="molecule type" value="Genomic_DNA"/>
</dbReference>
<evidence type="ECO:0000313" key="4">
    <source>
        <dbReference type="Proteomes" id="UP001387100"/>
    </source>
</evidence>
<sequence>MSERRHDLDDAPRPVDPVFRDAVRAELLATVAATRPLRRGRPSPARRRTWRQPAGLSALVLAGVVGGGAVAVASGLVTLPGADRVQPRSAELDLQRTGTATVDLGAPPEGATHVELAFTCLDAGTFDLGDGGASVSCSAAEAPATAEERGDGPAPGTVSWSQPLEEVTTGVTISTTPGTRWAMTRTFSTHTPTEWGVNAKGETYGVQKPDGSTPDLIAVHATNGETGYAYATELNYAPDFSSPEEALAWQESGSPTPIVTVYESDGTTVVGTFDNGSDD</sequence>
<accession>A0ABU8RPI6</accession>
<proteinExistence type="predicted"/>
<comment type="caution">
    <text evidence="3">The sequence shown here is derived from an EMBL/GenBank/DDBJ whole genome shotgun (WGS) entry which is preliminary data.</text>
</comment>
<keyword evidence="2" id="KW-0812">Transmembrane</keyword>
<reference evidence="3 4" key="1">
    <citation type="journal article" date="2017" name="Int. J. Syst. Evol. Microbiol.">
        <title>Pseudokineococcus basanitobsidens sp. nov., isolated from volcanic rock.</title>
        <authorList>
            <person name="Lee D.W."/>
            <person name="Park M.Y."/>
            <person name="Kim J.J."/>
            <person name="Kim B.S."/>
        </authorList>
    </citation>
    <scope>NUCLEOTIDE SEQUENCE [LARGE SCALE GENOMIC DNA]</scope>
    <source>
        <strain evidence="3 4">DSM 103726</strain>
    </source>
</reference>
<gene>
    <name evidence="3" type="ORF">WDZ17_16895</name>
</gene>
<dbReference type="Proteomes" id="UP001387100">
    <property type="component" value="Unassembled WGS sequence"/>
</dbReference>
<keyword evidence="2" id="KW-1133">Transmembrane helix</keyword>
<feature type="region of interest" description="Disordered" evidence="1">
    <location>
        <begin position="139"/>
        <end position="160"/>
    </location>
</feature>
<feature type="transmembrane region" description="Helical" evidence="2">
    <location>
        <begin position="56"/>
        <end position="79"/>
    </location>
</feature>